<keyword evidence="6" id="KW-1185">Reference proteome</keyword>
<dbReference type="PANTHER" id="PTHR10668">
    <property type="entry name" value="PHYTOENE DEHYDROGENASE"/>
    <property type="match status" value="1"/>
</dbReference>
<dbReference type="Gene3D" id="3.50.50.60">
    <property type="entry name" value="FAD/NAD(P)-binding domain"/>
    <property type="match status" value="2"/>
</dbReference>
<feature type="domain" description="Amine oxidase" evidence="4">
    <location>
        <begin position="24"/>
        <end position="504"/>
    </location>
</feature>
<organism evidence="5 6">
    <name type="scientific">Actinomycetospora aurantiaca</name>
    <dbReference type="NCBI Taxonomy" id="3129233"/>
    <lineage>
        <taxon>Bacteria</taxon>
        <taxon>Bacillati</taxon>
        <taxon>Actinomycetota</taxon>
        <taxon>Actinomycetes</taxon>
        <taxon>Pseudonocardiales</taxon>
        <taxon>Pseudonocardiaceae</taxon>
        <taxon>Actinomycetospora</taxon>
    </lineage>
</organism>
<dbReference type="PANTHER" id="PTHR10668:SF105">
    <property type="entry name" value="DEHYDROGENASE-RELATED"/>
    <property type="match status" value="1"/>
</dbReference>
<comment type="subunit">
    <text evidence="2">Interacts with COX5B; this interaction may contribute to localize PYROXD2 to the inner face of the inner mitochondrial membrane.</text>
</comment>
<name>A0ABU8MUM9_9PSEU</name>
<evidence type="ECO:0000259" key="4">
    <source>
        <dbReference type="Pfam" id="PF01593"/>
    </source>
</evidence>
<accession>A0ABU8MUM9</accession>
<dbReference type="Pfam" id="PF01593">
    <property type="entry name" value="Amino_oxidase"/>
    <property type="match status" value="1"/>
</dbReference>
<evidence type="ECO:0000256" key="1">
    <source>
        <dbReference type="ARBA" id="ARBA00037217"/>
    </source>
</evidence>
<evidence type="ECO:0000313" key="6">
    <source>
        <dbReference type="Proteomes" id="UP001385809"/>
    </source>
</evidence>
<dbReference type="Proteomes" id="UP001385809">
    <property type="component" value="Unassembled WGS sequence"/>
</dbReference>
<dbReference type="EMBL" id="JBBEGN010000017">
    <property type="protein sequence ID" value="MEJ2870971.1"/>
    <property type="molecule type" value="Genomic_DNA"/>
</dbReference>
<gene>
    <name evidence="5" type="ORF">WCD74_24625</name>
</gene>
<proteinExistence type="predicted"/>
<dbReference type="InterPro" id="IPR002937">
    <property type="entry name" value="Amino_oxidase"/>
</dbReference>
<comment type="caution">
    <text evidence="5">The sequence shown here is derived from an EMBL/GenBank/DDBJ whole genome shotgun (WGS) entry which is preliminary data.</text>
</comment>
<evidence type="ECO:0000256" key="2">
    <source>
        <dbReference type="ARBA" id="ARBA00038825"/>
    </source>
</evidence>
<reference evidence="5 6" key="1">
    <citation type="submission" date="2024-03" db="EMBL/GenBank/DDBJ databases">
        <title>Actinomycetospora sp. OC33-EN08, a novel actinomycete isolated from wild orchid (Aerides multiflora).</title>
        <authorList>
            <person name="Suriyachadkun C."/>
        </authorList>
    </citation>
    <scope>NUCLEOTIDE SEQUENCE [LARGE SCALE GENOMIC DNA]</scope>
    <source>
        <strain evidence="5 6">OC33-EN08</strain>
    </source>
</reference>
<sequence length="540" mass="56400">MTSPLPSGDSERADAVVVGSGHNGLVAANLLADAGWHVRVLEAADTPGGSTRSAELAAPGFVTDLGSAFHPLGAASPVMRGLDLERHGLRWSHAPVALAHVLPDDRAAVLSRNLDVTADSVDTFAPGDGDAWRRLFAQWRELREPLLGALLAPFPPVRGGLRLLREVGTPDLLRLIRRLVLPAVRFGAEEFRGEGARVLVAGNAMHADIPPSGAGSTAFGWLLAMLAQDVGFPVPVGGSGALAQALVARLETRGGRVEVGRPVTEVVVERGRAVGVRDAAGGTVRADHAVLADVPAPILFRDLVGPEHLPVRMRDDLDRFEYDLATLKVDWALSEPVPWTARGARSAGTVHVGADTEGLVDLSADLVAGRVPATPYLILGQLTTADPTRSPAGTESLWGYTRVPHDALREPGAVDAHVRRMEARLERHAPGFRDLVVGRAVSEPDDLTQQNPGLVRGALMAGTAGLHQQLVFRPTPGLGRADTPVDRLFLAGASAHPGGAVHGGPGAAAAQAATARAGRLGPAYAALIRAGHRVVHGSPD</sequence>
<protein>
    <recommendedName>
        <fullName evidence="3">Pyridine nucleotide-disulfide oxidoreductase domain-containing protein 2</fullName>
    </recommendedName>
</protein>
<evidence type="ECO:0000313" key="5">
    <source>
        <dbReference type="EMBL" id="MEJ2870971.1"/>
    </source>
</evidence>
<dbReference type="InterPro" id="IPR036188">
    <property type="entry name" value="FAD/NAD-bd_sf"/>
</dbReference>
<comment type="function">
    <text evidence="1">Probable oxidoreductase that may play a role as regulator of mitochondrial function.</text>
</comment>
<dbReference type="SUPFAM" id="SSF51905">
    <property type="entry name" value="FAD/NAD(P)-binding domain"/>
    <property type="match status" value="1"/>
</dbReference>
<dbReference type="RefSeq" id="WP_337697543.1">
    <property type="nucleotide sequence ID" value="NZ_JBBEGN010000017.1"/>
</dbReference>
<evidence type="ECO:0000256" key="3">
    <source>
        <dbReference type="ARBA" id="ARBA00040298"/>
    </source>
</evidence>